<dbReference type="EMBL" id="RQEY01000012">
    <property type="protein sequence ID" value="TGK41451.1"/>
    <property type="molecule type" value="Genomic_DNA"/>
</dbReference>
<organism evidence="1 2">
    <name type="scientific">Leptospira andrefontaineae</name>
    <dbReference type="NCBI Taxonomy" id="2484976"/>
    <lineage>
        <taxon>Bacteria</taxon>
        <taxon>Pseudomonadati</taxon>
        <taxon>Spirochaetota</taxon>
        <taxon>Spirochaetia</taxon>
        <taxon>Leptospirales</taxon>
        <taxon>Leptospiraceae</taxon>
        <taxon>Leptospira</taxon>
    </lineage>
</organism>
<keyword evidence="2" id="KW-1185">Reference proteome</keyword>
<reference evidence="1" key="1">
    <citation type="journal article" date="2019" name="PLoS Negl. Trop. Dis.">
        <title>Revisiting the worldwide diversity of Leptospira species in the environment.</title>
        <authorList>
            <person name="Vincent A.T."/>
            <person name="Schiettekatte O."/>
            <person name="Bourhy P."/>
            <person name="Veyrier F.J."/>
            <person name="Picardeau M."/>
        </authorList>
    </citation>
    <scope>NUCLEOTIDE SEQUENCE [LARGE SCALE GENOMIC DNA]</scope>
    <source>
        <strain evidence="1">201800301</strain>
    </source>
</reference>
<dbReference type="Proteomes" id="UP000298097">
    <property type="component" value="Unassembled WGS sequence"/>
</dbReference>
<accession>A0A4R9H737</accession>
<proteinExistence type="predicted"/>
<evidence type="ECO:0000313" key="1">
    <source>
        <dbReference type="EMBL" id="TGK41451.1"/>
    </source>
</evidence>
<sequence>MSHPTTFLREGPAPGQTRGVFLSQTDGNVSSFSLPGWEKVLHFRLEYYVTYWGFFLLRQLIPVFFSPSLTKSFAKYMFVLFYFV</sequence>
<name>A0A4R9H737_9LEPT</name>
<protein>
    <submittedName>
        <fullName evidence="1">Uncharacterized protein</fullName>
    </submittedName>
</protein>
<evidence type="ECO:0000313" key="2">
    <source>
        <dbReference type="Proteomes" id="UP000298097"/>
    </source>
</evidence>
<dbReference type="OrthoDB" id="331118at2"/>
<gene>
    <name evidence="1" type="ORF">EHO65_08485</name>
</gene>
<dbReference type="AlphaFoldDB" id="A0A4R9H737"/>
<comment type="caution">
    <text evidence="1">The sequence shown here is derived from an EMBL/GenBank/DDBJ whole genome shotgun (WGS) entry which is preliminary data.</text>
</comment>